<evidence type="ECO:0008006" key="5">
    <source>
        <dbReference type="Google" id="ProtNLM"/>
    </source>
</evidence>
<dbReference type="AlphaFoldDB" id="A0A9D2J159"/>
<reference evidence="3" key="2">
    <citation type="submission" date="2021-04" db="EMBL/GenBank/DDBJ databases">
        <authorList>
            <person name="Gilroy R."/>
        </authorList>
    </citation>
    <scope>NUCLEOTIDE SEQUENCE</scope>
    <source>
        <strain evidence="3">ChiHjej9B8-1298</strain>
    </source>
</reference>
<keyword evidence="1" id="KW-0472">Membrane</keyword>
<feature type="transmembrane region" description="Helical" evidence="1">
    <location>
        <begin position="123"/>
        <end position="142"/>
    </location>
</feature>
<accession>A0A9D2J159</accession>
<name>A0A9D2J159_9BACE</name>
<dbReference type="EMBL" id="DXBX01000021">
    <property type="protein sequence ID" value="HIZ32422.1"/>
    <property type="molecule type" value="Genomic_DNA"/>
</dbReference>
<organism evidence="3 4">
    <name type="scientific">Candidatus Bacteroides merdigallinarum</name>
    <dbReference type="NCBI Taxonomy" id="2838473"/>
    <lineage>
        <taxon>Bacteria</taxon>
        <taxon>Pseudomonadati</taxon>
        <taxon>Bacteroidota</taxon>
        <taxon>Bacteroidia</taxon>
        <taxon>Bacteroidales</taxon>
        <taxon>Bacteroidaceae</taxon>
        <taxon>Bacteroides</taxon>
    </lineage>
</organism>
<feature type="transmembrane region" description="Helical" evidence="1">
    <location>
        <begin position="247"/>
        <end position="265"/>
    </location>
</feature>
<evidence type="ECO:0000256" key="1">
    <source>
        <dbReference type="SAM" id="Phobius"/>
    </source>
</evidence>
<protein>
    <recommendedName>
        <fullName evidence="5">DUF3592 domain-containing protein</fullName>
    </recommendedName>
</protein>
<dbReference type="Proteomes" id="UP000824028">
    <property type="component" value="Unassembled WGS sequence"/>
</dbReference>
<proteinExistence type="predicted"/>
<evidence type="ECO:0000313" key="4">
    <source>
        <dbReference type="Proteomes" id="UP000824028"/>
    </source>
</evidence>
<feature type="transmembrane region" description="Helical" evidence="1">
    <location>
        <begin position="223"/>
        <end position="241"/>
    </location>
</feature>
<reference evidence="3" key="1">
    <citation type="journal article" date="2021" name="PeerJ">
        <title>Extensive microbial diversity within the chicken gut microbiome revealed by metagenomics and culture.</title>
        <authorList>
            <person name="Gilroy R."/>
            <person name="Ravi A."/>
            <person name="Getino M."/>
            <person name="Pursley I."/>
            <person name="Horton D.L."/>
            <person name="Alikhan N.F."/>
            <person name="Baker D."/>
            <person name="Gharbi K."/>
            <person name="Hall N."/>
            <person name="Watson M."/>
            <person name="Adriaenssens E.M."/>
            <person name="Foster-Nyarko E."/>
            <person name="Jarju S."/>
            <person name="Secka A."/>
            <person name="Antonio M."/>
            <person name="Oren A."/>
            <person name="Chaudhuri R.R."/>
            <person name="La Ragione R."/>
            <person name="Hildebrand F."/>
            <person name="Pallen M.J."/>
        </authorList>
    </citation>
    <scope>NUCLEOTIDE SEQUENCE</scope>
    <source>
        <strain evidence="3">ChiHjej9B8-1298</strain>
    </source>
</reference>
<feature type="signal peptide" evidence="2">
    <location>
        <begin position="1"/>
        <end position="20"/>
    </location>
</feature>
<sequence>MKRTLLILVILQLCALSLMAQRYVVNGKEGKIRVVEYELVDGKWQYVKFAKDIYVENGYEFEAVPPVSDDCIVMEYGGKYYHVIWPDKELEVVDDMGRDTHLGLKNKLRNSAAGAFYFSSTPALAGLVLTILAVIVFIMGIFENNAPRFLRLIFVFCIGGITLLELGAALVLGSDAYWWCNPDDVGYLRAIGSTLLFGITLGIQYGSLKMYKVVGRLDGGGDVLVYIVFGLGMVVATIAFIGVLKNFLFAVCCAIFALFFFKSAGSKRNRRVDDRGETYYVDDLGVK</sequence>
<keyword evidence="1" id="KW-0812">Transmembrane</keyword>
<comment type="caution">
    <text evidence="3">The sequence shown here is derived from an EMBL/GenBank/DDBJ whole genome shotgun (WGS) entry which is preliminary data.</text>
</comment>
<evidence type="ECO:0000313" key="3">
    <source>
        <dbReference type="EMBL" id="HIZ32422.1"/>
    </source>
</evidence>
<feature type="transmembrane region" description="Helical" evidence="1">
    <location>
        <begin position="185"/>
        <end position="203"/>
    </location>
</feature>
<feature type="chain" id="PRO_5038593508" description="DUF3592 domain-containing protein" evidence="2">
    <location>
        <begin position="21"/>
        <end position="287"/>
    </location>
</feature>
<keyword evidence="1" id="KW-1133">Transmembrane helix</keyword>
<evidence type="ECO:0000256" key="2">
    <source>
        <dbReference type="SAM" id="SignalP"/>
    </source>
</evidence>
<keyword evidence="2" id="KW-0732">Signal</keyword>
<feature type="transmembrane region" description="Helical" evidence="1">
    <location>
        <begin position="149"/>
        <end position="173"/>
    </location>
</feature>
<gene>
    <name evidence="3" type="ORF">H9814_02575</name>
</gene>